<dbReference type="SUPFAM" id="SSF52418">
    <property type="entry name" value="Nucleoside phosphorylase/phosphoribosyltransferase catalytic domain"/>
    <property type="match status" value="1"/>
</dbReference>
<dbReference type="GO" id="GO:0000287">
    <property type="term" value="F:magnesium ion binding"/>
    <property type="evidence" value="ECO:0007669"/>
    <property type="project" value="UniProtKB-UniRule"/>
</dbReference>
<evidence type="ECO:0000259" key="11">
    <source>
        <dbReference type="Pfam" id="PF02885"/>
    </source>
</evidence>
<dbReference type="InterPro" id="IPR005940">
    <property type="entry name" value="Anthranilate_Pribosyl_Tfrase"/>
</dbReference>
<organism evidence="12 13">
    <name type="scientific">Desulfobulbus propionicus (strain ATCC 33891 / DSM 2032 / VKM B-1956 / 1pr3)</name>
    <dbReference type="NCBI Taxonomy" id="577650"/>
    <lineage>
        <taxon>Bacteria</taxon>
        <taxon>Pseudomonadati</taxon>
        <taxon>Thermodesulfobacteriota</taxon>
        <taxon>Desulfobulbia</taxon>
        <taxon>Desulfobulbales</taxon>
        <taxon>Desulfobulbaceae</taxon>
        <taxon>Desulfobulbus</taxon>
    </lineage>
</organism>
<protein>
    <recommendedName>
        <fullName evidence="9">Anthranilate phosphoribosyltransferase</fullName>
        <ecNumber evidence="9">2.4.2.18</ecNumber>
    </recommendedName>
</protein>
<keyword evidence="5 9" id="KW-0822">Tryptophan biosynthesis</keyword>
<evidence type="ECO:0000256" key="4">
    <source>
        <dbReference type="ARBA" id="ARBA00022679"/>
    </source>
</evidence>
<dbReference type="InterPro" id="IPR017459">
    <property type="entry name" value="Glycosyl_Trfase_fam3_N_dom"/>
</dbReference>
<accession>A0A7U3YLG4</accession>
<feature type="binding site" evidence="9">
    <location>
        <position position="231"/>
    </location>
    <ligand>
        <name>Mg(2+)</name>
        <dbReference type="ChEBI" id="CHEBI:18420"/>
        <label>2</label>
    </ligand>
</feature>
<comment type="caution">
    <text evidence="9">Lacks conserved residue(s) required for the propagation of feature annotation.</text>
</comment>
<dbReference type="RefSeq" id="WP_015724109.1">
    <property type="nucleotide sequence ID" value="NC_014972.1"/>
</dbReference>
<dbReference type="HAMAP" id="MF_00211">
    <property type="entry name" value="TrpD"/>
    <property type="match status" value="1"/>
</dbReference>
<keyword evidence="6 9" id="KW-0057">Aromatic amino acid biosynthesis</keyword>
<keyword evidence="2 9" id="KW-0028">Amino-acid biosynthesis</keyword>
<dbReference type="InterPro" id="IPR035902">
    <property type="entry name" value="Nuc_phospho_transferase"/>
</dbReference>
<dbReference type="PANTHER" id="PTHR43285">
    <property type="entry name" value="ANTHRANILATE PHOSPHORIBOSYLTRANSFERASE"/>
    <property type="match status" value="1"/>
</dbReference>
<keyword evidence="13" id="KW-1185">Reference proteome</keyword>
<feature type="binding site" evidence="9">
    <location>
        <begin position="88"/>
        <end position="89"/>
    </location>
    <ligand>
        <name>5-phospho-alpha-D-ribose 1-diphosphate</name>
        <dbReference type="ChEBI" id="CHEBI:58017"/>
    </ligand>
</feature>
<feature type="binding site" evidence="9">
    <location>
        <position position="231"/>
    </location>
    <ligand>
        <name>Mg(2+)</name>
        <dbReference type="ChEBI" id="CHEBI:18420"/>
        <label>1</label>
    </ligand>
</feature>
<feature type="binding site" evidence="9">
    <location>
        <position position="85"/>
    </location>
    <ligand>
        <name>anthranilate</name>
        <dbReference type="ChEBI" id="CHEBI:16567"/>
        <label>1</label>
    </ligand>
</feature>
<dbReference type="Gene3D" id="1.20.970.10">
    <property type="entry name" value="Transferase, Pyrimidine Nucleoside Phosphorylase, Chain C"/>
    <property type="match status" value="1"/>
</dbReference>
<dbReference type="SUPFAM" id="SSF47648">
    <property type="entry name" value="Nucleoside phosphorylase/phosphoribosyltransferase N-terminal domain"/>
    <property type="match status" value="1"/>
</dbReference>
<keyword evidence="9" id="KW-0460">Magnesium</keyword>
<feature type="binding site" evidence="9">
    <location>
        <position position="85"/>
    </location>
    <ligand>
        <name>5-phospho-alpha-D-ribose 1-diphosphate</name>
        <dbReference type="ChEBI" id="CHEBI:58017"/>
    </ligand>
</feature>
<name>A0A7U3YLG4_DESPD</name>
<evidence type="ECO:0000256" key="1">
    <source>
        <dbReference type="ARBA" id="ARBA00004907"/>
    </source>
</evidence>
<evidence type="ECO:0000256" key="2">
    <source>
        <dbReference type="ARBA" id="ARBA00022605"/>
    </source>
</evidence>
<proteinExistence type="inferred from homology"/>
<dbReference type="EMBL" id="CP002364">
    <property type="protein sequence ID" value="ADW17568.1"/>
    <property type="molecule type" value="Genomic_DNA"/>
</dbReference>
<evidence type="ECO:0000256" key="6">
    <source>
        <dbReference type="ARBA" id="ARBA00023141"/>
    </source>
</evidence>
<evidence type="ECO:0000256" key="8">
    <source>
        <dbReference type="ARBA" id="ARBA00061188"/>
    </source>
</evidence>
<comment type="similarity">
    <text evidence="9">Belongs to the anthranilate phosphoribosyltransferase family.</text>
</comment>
<keyword evidence="4 9" id="KW-0808">Transferase</keyword>
<dbReference type="InterPro" id="IPR036320">
    <property type="entry name" value="Glycosyl_Trfase_fam3_N_dom_sf"/>
</dbReference>
<comment type="catalytic activity">
    <reaction evidence="7 9">
        <text>N-(5-phospho-beta-D-ribosyl)anthranilate + diphosphate = 5-phospho-alpha-D-ribose 1-diphosphate + anthranilate</text>
        <dbReference type="Rhea" id="RHEA:11768"/>
        <dbReference type="ChEBI" id="CHEBI:16567"/>
        <dbReference type="ChEBI" id="CHEBI:18277"/>
        <dbReference type="ChEBI" id="CHEBI:33019"/>
        <dbReference type="ChEBI" id="CHEBI:58017"/>
        <dbReference type="EC" id="2.4.2.18"/>
    </reaction>
</comment>
<dbReference type="Pfam" id="PF02885">
    <property type="entry name" value="Glycos_trans_3N"/>
    <property type="match status" value="1"/>
</dbReference>
<evidence type="ECO:0000313" key="12">
    <source>
        <dbReference type="EMBL" id="ADW17568.1"/>
    </source>
</evidence>
<feature type="domain" description="Glycosyl transferase family 3 N-terminal" evidence="11">
    <location>
        <begin position="3"/>
        <end position="65"/>
    </location>
</feature>
<dbReference type="AlphaFoldDB" id="A0A7U3YLG4"/>
<dbReference type="GO" id="GO:0005829">
    <property type="term" value="C:cytosol"/>
    <property type="evidence" value="ECO:0007669"/>
    <property type="project" value="TreeGrafter"/>
</dbReference>
<feature type="binding site" evidence="9">
    <location>
        <position position="116"/>
    </location>
    <ligand>
        <name>anthranilate</name>
        <dbReference type="ChEBI" id="CHEBI:16567"/>
        <label>1</label>
    </ligand>
</feature>
<dbReference type="Gene3D" id="3.40.1030.10">
    <property type="entry name" value="Nucleoside phosphorylase/phosphoribosyltransferase catalytic domain"/>
    <property type="match status" value="1"/>
</dbReference>
<feature type="binding site" evidence="9">
    <location>
        <begin position="113"/>
        <end position="121"/>
    </location>
    <ligand>
        <name>5-phospho-alpha-D-ribose 1-diphosphate</name>
        <dbReference type="ChEBI" id="CHEBI:58017"/>
    </ligand>
</feature>
<evidence type="ECO:0000313" key="13">
    <source>
        <dbReference type="Proteomes" id="UP000006365"/>
    </source>
</evidence>
<evidence type="ECO:0000256" key="7">
    <source>
        <dbReference type="ARBA" id="ARBA00052328"/>
    </source>
</evidence>
<evidence type="ECO:0000256" key="3">
    <source>
        <dbReference type="ARBA" id="ARBA00022676"/>
    </source>
</evidence>
<comment type="cofactor">
    <cofactor evidence="9">
        <name>Mg(2+)</name>
        <dbReference type="ChEBI" id="CHEBI:18420"/>
    </cofactor>
    <text evidence="9">Binds 2 magnesium ions per monomer.</text>
</comment>
<feature type="binding site" evidence="9">
    <location>
        <position position="171"/>
    </location>
    <ligand>
        <name>anthranilate</name>
        <dbReference type="ChEBI" id="CHEBI:16567"/>
        <label>2</label>
    </ligand>
</feature>
<evidence type="ECO:0000256" key="5">
    <source>
        <dbReference type="ARBA" id="ARBA00022822"/>
    </source>
</evidence>
<comment type="similarity">
    <text evidence="8">In the C-terminal section; belongs to the anthranilate phosphoribosyltransferase family.</text>
</comment>
<comment type="subunit">
    <text evidence="9">Homodimer.</text>
</comment>
<keyword evidence="9" id="KW-0479">Metal-binding</keyword>
<gene>
    <name evidence="9" type="primary">trpD</name>
    <name evidence="12" type="ordered locus">Despr_1406</name>
</gene>
<reference evidence="12 13" key="1">
    <citation type="journal article" date="2011" name="Stand. Genomic Sci.">
        <title>Complete genome sequence of Desulfobulbus propionicus type strain (1pr3).</title>
        <authorList>
            <person name="Pagani I."/>
            <person name="Lapidus A."/>
            <person name="Nolan M."/>
            <person name="Lucas S."/>
            <person name="Hammon N."/>
            <person name="Deshpande S."/>
            <person name="Cheng J.F."/>
            <person name="Chertkov O."/>
            <person name="Davenport K."/>
            <person name="Tapia R."/>
            <person name="Han C."/>
            <person name="Goodwin L."/>
            <person name="Pitluck S."/>
            <person name="Liolios K."/>
            <person name="Mavromatis K."/>
            <person name="Ivanova N."/>
            <person name="Mikhailova N."/>
            <person name="Pati A."/>
            <person name="Chen A."/>
            <person name="Palaniappan K."/>
            <person name="Land M."/>
            <person name="Hauser L."/>
            <person name="Chang Y.J."/>
            <person name="Jeffries C.D."/>
            <person name="Detter J.C."/>
            <person name="Brambilla E."/>
            <person name="Kannan K.P."/>
            <person name="Djao O.D."/>
            <person name="Rohde M."/>
            <person name="Pukall R."/>
            <person name="Spring S."/>
            <person name="Goker M."/>
            <person name="Sikorski J."/>
            <person name="Woyke T."/>
            <person name="Bristow J."/>
            <person name="Eisen J.A."/>
            <person name="Markowitz V."/>
            <person name="Hugenholtz P."/>
            <person name="Kyrpides N.C."/>
            <person name="Klenk H.P."/>
        </authorList>
    </citation>
    <scope>NUCLEOTIDE SEQUENCE [LARGE SCALE GENOMIC DNA]</scope>
    <source>
        <strain evidence="13">ATCC 33891 / DSM 2032 / 1pr3</strain>
    </source>
</reference>
<feature type="binding site" evidence="9">
    <location>
        <position position="97"/>
    </location>
    <ligand>
        <name>Mg(2+)</name>
        <dbReference type="ChEBI" id="CHEBI:18420"/>
        <label>1</label>
    </ligand>
</feature>
<dbReference type="EC" id="2.4.2.18" evidence="9"/>
<comment type="pathway">
    <text evidence="1 9">Amino-acid biosynthesis; L-tryptophan biosynthesis; L-tryptophan from chorismate: step 2/5.</text>
</comment>
<dbReference type="UniPathway" id="UPA00035">
    <property type="reaction ID" value="UER00041"/>
</dbReference>
<feature type="binding site" evidence="9">
    <location>
        <position position="93"/>
    </location>
    <ligand>
        <name>5-phospho-alpha-D-ribose 1-diphosphate</name>
        <dbReference type="ChEBI" id="CHEBI:58017"/>
    </ligand>
</feature>
<feature type="binding site" evidence="9">
    <location>
        <position position="230"/>
    </location>
    <ligand>
        <name>Mg(2+)</name>
        <dbReference type="ChEBI" id="CHEBI:18420"/>
        <label>2</label>
    </ligand>
</feature>
<dbReference type="GO" id="GO:0004048">
    <property type="term" value="F:anthranilate phosphoribosyltransferase activity"/>
    <property type="evidence" value="ECO:0007669"/>
    <property type="project" value="UniProtKB-UniRule"/>
</dbReference>
<feature type="binding site" evidence="9">
    <location>
        <begin position="95"/>
        <end position="98"/>
    </location>
    <ligand>
        <name>5-phospho-alpha-D-ribose 1-diphosphate</name>
        <dbReference type="ChEBI" id="CHEBI:58017"/>
    </ligand>
</feature>
<dbReference type="FunFam" id="3.40.1030.10:FF:000002">
    <property type="entry name" value="Anthranilate phosphoribosyltransferase"/>
    <property type="match status" value="1"/>
</dbReference>
<dbReference type="Proteomes" id="UP000006365">
    <property type="component" value="Chromosome"/>
</dbReference>
<dbReference type="NCBIfam" id="TIGR01245">
    <property type="entry name" value="trpD"/>
    <property type="match status" value="1"/>
</dbReference>
<dbReference type="InterPro" id="IPR000312">
    <property type="entry name" value="Glycosyl_Trfase_fam3"/>
</dbReference>
<dbReference type="KEGG" id="dpr:Despr_1406"/>
<dbReference type="PANTHER" id="PTHR43285:SF2">
    <property type="entry name" value="ANTHRANILATE PHOSPHORIBOSYLTRANSFERASE"/>
    <property type="match status" value="1"/>
</dbReference>
<feature type="domain" description="Glycosyl transferase family 3" evidence="10">
    <location>
        <begin position="79"/>
        <end position="330"/>
    </location>
</feature>
<keyword evidence="3 9" id="KW-0328">Glycosyltransferase</keyword>
<sequence>MIREAIAKVVALEHLSEQEMIGVMQEIMSGEATTAQIGAFITALRMKGETIDEIVGAVKVMREKATFIDTGIDTAAGEVLMDIVGTGGDGSGSFNVSTTTCFVVAAAGVPVAKHGNRAVSSHCGAADVIEALGVDLSMPPTKVAACVREVGIGFLFAPMLHGAMKYAIGPRREIGIRTLFNILGPMTNPAGANVQLTGVFAPELTVTLAEVLVRLGMRRAIIVWGEGNLDEMTVTGATHIADGFQGQVATSTLTPESVGLKTADFSAIKGGRTAAESAVQVRAVLGGEPGAKLDMVLLNAGTALMAAGKADTISQGIVLAREVVRSGAALDKLEQLIRFSRT</sequence>
<comment type="function">
    <text evidence="9">Catalyzes the transfer of the phosphoribosyl group of 5-phosphorylribose-1-pyrophosphate (PRPP) to anthranilate to yield N-(5'-phosphoribosyl)-anthranilate (PRA).</text>
</comment>
<evidence type="ECO:0000259" key="10">
    <source>
        <dbReference type="Pfam" id="PF00591"/>
    </source>
</evidence>
<dbReference type="Pfam" id="PF00591">
    <property type="entry name" value="Glycos_transf_3"/>
    <property type="match status" value="1"/>
</dbReference>
<feature type="binding site" evidence="9">
    <location>
        <position position="125"/>
    </location>
    <ligand>
        <name>5-phospho-alpha-D-ribose 1-diphosphate</name>
        <dbReference type="ChEBI" id="CHEBI:58017"/>
    </ligand>
</feature>
<dbReference type="GO" id="GO:0000162">
    <property type="term" value="P:L-tryptophan biosynthetic process"/>
    <property type="evidence" value="ECO:0007669"/>
    <property type="project" value="UniProtKB-UniRule"/>
</dbReference>
<evidence type="ECO:0000256" key="9">
    <source>
        <dbReference type="HAMAP-Rule" id="MF_00211"/>
    </source>
</evidence>